<protein>
    <recommendedName>
        <fullName evidence="2">Retrotransposon gag domain-containing protein</fullName>
    </recommendedName>
</protein>
<feature type="region of interest" description="Disordered" evidence="1">
    <location>
        <begin position="52"/>
        <end position="77"/>
    </location>
</feature>
<feature type="domain" description="Retrotransposon gag" evidence="2">
    <location>
        <begin position="112"/>
        <end position="201"/>
    </location>
</feature>
<reference evidence="3 4" key="1">
    <citation type="submission" date="2024-02" db="EMBL/GenBank/DDBJ databases">
        <title>High-quality chromosome-scale genome assembly of Pensacola bahiagrass (Paspalum notatum Flugge var. saurae).</title>
        <authorList>
            <person name="Vega J.M."/>
            <person name="Podio M."/>
            <person name="Orjuela J."/>
            <person name="Siena L.A."/>
            <person name="Pessino S.C."/>
            <person name="Combes M.C."/>
            <person name="Mariac C."/>
            <person name="Albertini E."/>
            <person name="Pupilli F."/>
            <person name="Ortiz J.P.A."/>
            <person name="Leblanc O."/>
        </authorList>
    </citation>
    <scope>NUCLEOTIDE SEQUENCE [LARGE SCALE GENOMIC DNA]</scope>
    <source>
        <strain evidence="3">R1</strain>
        <tissue evidence="3">Leaf</tissue>
    </source>
</reference>
<proteinExistence type="predicted"/>
<gene>
    <name evidence="3" type="ORF">U9M48_008358</name>
</gene>
<evidence type="ECO:0000259" key="2">
    <source>
        <dbReference type="Pfam" id="PF03732"/>
    </source>
</evidence>
<dbReference type="AlphaFoldDB" id="A0AAQ3WDH8"/>
<evidence type="ECO:0000313" key="4">
    <source>
        <dbReference type="Proteomes" id="UP001341281"/>
    </source>
</evidence>
<organism evidence="3 4">
    <name type="scientific">Paspalum notatum var. saurae</name>
    <dbReference type="NCBI Taxonomy" id="547442"/>
    <lineage>
        <taxon>Eukaryota</taxon>
        <taxon>Viridiplantae</taxon>
        <taxon>Streptophyta</taxon>
        <taxon>Embryophyta</taxon>
        <taxon>Tracheophyta</taxon>
        <taxon>Spermatophyta</taxon>
        <taxon>Magnoliopsida</taxon>
        <taxon>Liliopsida</taxon>
        <taxon>Poales</taxon>
        <taxon>Poaceae</taxon>
        <taxon>PACMAD clade</taxon>
        <taxon>Panicoideae</taxon>
        <taxon>Andropogonodae</taxon>
        <taxon>Paspaleae</taxon>
        <taxon>Paspalinae</taxon>
        <taxon>Paspalum</taxon>
    </lineage>
</organism>
<name>A0AAQ3WDH8_PASNO</name>
<dbReference type="Pfam" id="PF03732">
    <property type="entry name" value="Retrotrans_gag"/>
    <property type="match status" value="1"/>
</dbReference>
<dbReference type="InterPro" id="IPR005162">
    <property type="entry name" value="Retrotrans_gag_dom"/>
</dbReference>
<dbReference type="Proteomes" id="UP001341281">
    <property type="component" value="Chromosome 02"/>
</dbReference>
<keyword evidence="4" id="KW-1185">Reference proteome</keyword>
<evidence type="ECO:0000313" key="3">
    <source>
        <dbReference type="EMBL" id="WVZ58046.1"/>
    </source>
</evidence>
<accession>A0AAQ3WDH8</accession>
<sequence>MMQSNSDAIMRALDAMNQKLAKLDTIDEVQATVTRLEQQQQDQQAAIQRLENRELDRGRGPPPQGVHGDRPPKLHRIDFPKFDGKADPLLFINKCESFFHQQRILAEEQVWLASFHLEGPAQQWYIRVQREEGTPPWRRFTELLNLRFGPPLRSCPLGKLAACRRTGSVADYSERFLDLLAHAGPLTEPQQVQLFTKGLQEPLSIDV</sequence>
<evidence type="ECO:0000256" key="1">
    <source>
        <dbReference type="SAM" id="MobiDB-lite"/>
    </source>
</evidence>
<dbReference type="EMBL" id="CP144746">
    <property type="protein sequence ID" value="WVZ58046.1"/>
    <property type="molecule type" value="Genomic_DNA"/>
</dbReference>
<feature type="compositionally biased region" description="Basic and acidic residues" evidence="1">
    <location>
        <begin position="67"/>
        <end position="77"/>
    </location>
</feature>